<sequence length="529" mass="59748">MASRYWQTAMAAAGALLVGSGAALAQGNTLNISRVIDADRYDPPRSTARSAGDILFQIADTLLSLDYDLKTVKPLLAKSWKVSDDGKTYTFALRDDVKFCDGRAMDADDVVYSLKRWIDPELKSPVRGRAGKVKEIKATDKFTVHYELDEPFSELPFQLTQFFSSIVDKNTVEKLGADFGVKGFNGTGPYCWENWVPRQEFVMKRNPHYKWGPEFYQNRGPAHIERVVWKIIPENSTRLASVMTNQVQLTQYVPQIALDQAMKAPNLKVEKAQSYLWTYYIGFKVDRDFMSDIRVRQAINLGVDQVSLVKNVWFGHAVPAYTPVSPDTPDFNEKTLGATLKYDPERAKKLLDEAGWKMGADNFRYKDGKKLAPVFYAISGAPTNQMAEAVQGDLRKIGIDMQVNLFDATIAWGKLATQEFDSFAMSYPYVSVGDAYNLYFRSAAAPTPNRMNWKDPLTDELLAKGTAAVTAEERRKYYDQAQMRIQESVLWLPIVHEQLHLTATNRLDGVRAHGIYGCGVYKGLDYKFK</sequence>
<dbReference type="Proteomes" id="UP000278222">
    <property type="component" value="Unassembled WGS sequence"/>
</dbReference>
<reference evidence="7 8" key="1">
    <citation type="submission" date="2018-11" db="EMBL/GenBank/DDBJ databases">
        <title>Genomic Encyclopedia of Type Strains, Phase IV (KMG-IV): sequencing the most valuable type-strain genomes for metagenomic binning, comparative biology and taxonomic classification.</title>
        <authorList>
            <person name="Goeker M."/>
        </authorList>
    </citation>
    <scope>NUCLEOTIDE SEQUENCE [LARGE SCALE GENOMIC DNA]</scope>
    <source>
        <strain evidence="7 8">DSM 5900</strain>
    </source>
</reference>
<dbReference type="PANTHER" id="PTHR30290">
    <property type="entry name" value="PERIPLASMIC BINDING COMPONENT OF ABC TRANSPORTER"/>
    <property type="match status" value="1"/>
</dbReference>
<dbReference type="InterPro" id="IPR023765">
    <property type="entry name" value="SBP_5_CS"/>
</dbReference>
<dbReference type="InterPro" id="IPR030678">
    <property type="entry name" value="Peptide/Ni-bd"/>
</dbReference>
<name>A0A3N1KPC1_9PROT</name>
<accession>A0A3N1KPC1</accession>
<evidence type="ECO:0000256" key="2">
    <source>
        <dbReference type="ARBA" id="ARBA00005695"/>
    </source>
</evidence>
<gene>
    <name evidence="7" type="ORF">EDC65_5053</name>
</gene>
<dbReference type="EMBL" id="RJKX01000018">
    <property type="protein sequence ID" value="ROP81197.1"/>
    <property type="molecule type" value="Genomic_DNA"/>
</dbReference>
<keyword evidence="4 5" id="KW-0732">Signal</keyword>
<dbReference type="PROSITE" id="PS01040">
    <property type="entry name" value="SBP_BACTERIAL_5"/>
    <property type="match status" value="1"/>
</dbReference>
<evidence type="ECO:0000313" key="8">
    <source>
        <dbReference type="Proteomes" id="UP000278222"/>
    </source>
</evidence>
<dbReference type="Gene3D" id="3.40.190.10">
    <property type="entry name" value="Periplasmic binding protein-like II"/>
    <property type="match status" value="1"/>
</dbReference>
<dbReference type="GO" id="GO:1904680">
    <property type="term" value="F:peptide transmembrane transporter activity"/>
    <property type="evidence" value="ECO:0007669"/>
    <property type="project" value="TreeGrafter"/>
</dbReference>
<comment type="similarity">
    <text evidence="2">Belongs to the bacterial solute-binding protein 5 family.</text>
</comment>
<dbReference type="InterPro" id="IPR000914">
    <property type="entry name" value="SBP_5_dom"/>
</dbReference>
<feature type="signal peptide" evidence="5">
    <location>
        <begin position="1"/>
        <end position="25"/>
    </location>
</feature>
<dbReference type="Gene3D" id="3.10.105.10">
    <property type="entry name" value="Dipeptide-binding Protein, Domain 3"/>
    <property type="match status" value="1"/>
</dbReference>
<dbReference type="GO" id="GO:0043190">
    <property type="term" value="C:ATP-binding cassette (ABC) transporter complex"/>
    <property type="evidence" value="ECO:0007669"/>
    <property type="project" value="InterPro"/>
</dbReference>
<dbReference type="PANTHER" id="PTHR30290:SF9">
    <property type="entry name" value="OLIGOPEPTIDE-BINDING PROTEIN APPA"/>
    <property type="match status" value="1"/>
</dbReference>
<proteinExistence type="inferred from homology"/>
<dbReference type="Pfam" id="PF00496">
    <property type="entry name" value="SBP_bac_5"/>
    <property type="match status" value="1"/>
</dbReference>
<keyword evidence="3" id="KW-0813">Transport</keyword>
<dbReference type="GO" id="GO:0030288">
    <property type="term" value="C:outer membrane-bounded periplasmic space"/>
    <property type="evidence" value="ECO:0007669"/>
    <property type="project" value="UniProtKB-ARBA"/>
</dbReference>
<dbReference type="PIRSF" id="PIRSF002741">
    <property type="entry name" value="MppA"/>
    <property type="match status" value="1"/>
</dbReference>
<organism evidence="7 8">
    <name type="scientific">Stella humosa</name>
    <dbReference type="NCBI Taxonomy" id="94"/>
    <lineage>
        <taxon>Bacteria</taxon>
        <taxon>Pseudomonadati</taxon>
        <taxon>Pseudomonadota</taxon>
        <taxon>Alphaproteobacteria</taxon>
        <taxon>Rhodospirillales</taxon>
        <taxon>Stellaceae</taxon>
        <taxon>Stella</taxon>
    </lineage>
</organism>
<dbReference type="InterPro" id="IPR039424">
    <property type="entry name" value="SBP_5"/>
</dbReference>
<comment type="caution">
    <text evidence="7">The sequence shown here is derived from an EMBL/GenBank/DDBJ whole genome shotgun (WGS) entry which is preliminary data.</text>
</comment>
<evidence type="ECO:0000256" key="1">
    <source>
        <dbReference type="ARBA" id="ARBA00004418"/>
    </source>
</evidence>
<protein>
    <submittedName>
        <fullName evidence="7">Peptide/nickel transport system substrate-binding protein</fullName>
    </submittedName>
</protein>
<dbReference type="AlphaFoldDB" id="A0A3N1KPC1"/>
<evidence type="ECO:0000259" key="6">
    <source>
        <dbReference type="Pfam" id="PF00496"/>
    </source>
</evidence>
<dbReference type="SUPFAM" id="SSF53850">
    <property type="entry name" value="Periplasmic binding protein-like II"/>
    <property type="match status" value="1"/>
</dbReference>
<evidence type="ECO:0000256" key="5">
    <source>
        <dbReference type="SAM" id="SignalP"/>
    </source>
</evidence>
<evidence type="ECO:0000313" key="7">
    <source>
        <dbReference type="EMBL" id="ROP81197.1"/>
    </source>
</evidence>
<comment type="subcellular location">
    <subcellularLocation>
        <location evidence="1">Periplasm</location>
    </subcellularLocation>
</comment>
<feature type="domain" description="Solute-binding protein family 5" evidence="6">
    <location>
        <begin position="71"/>
        <end position="430"/>
    </location>
</feature>
<feature type="chain" id="PRO_5018319703" evidence="5">
    <location>
        <begin position="26"/>
        <end position="529"/>
    </location>
</feature>
<evidence type="ECO:0000256" key="3">
    <source>
        <dbReference type="ARBA" id="ARBA00022448"/>
    </source>
</evidence>
<evidence type="ECO:0000256" key="4">
    <source>
        <dbReference type="ARBA" id="ARBA00022729"/>
    </source>
</evidence>
<dbReference type="GO" id="GO:0015833">
    <property type="term" value="P:peptide transport"/>
    <property type="evidence" value="ECO:0007669"/>
    <property type="project" value="TreeGrafter"/>
</dbReference>
<keyword evidence="8" id="KW-1185">Reference proteome</keyword>